<name>A0A379TS20_SALDZ</name>
<proteinExistence type="predicted"/>
<dbReference type="AlphaFoldDB" id="A0A379TS20"/>
<sequence length="85" mass="9787">MMTGTGINTVRINGEIKHITELDAITLSNEWSKLKNENADLYRYNHQVSQGWRGLVLRLIGVHLPDKERVRLEGINARKESVYPE</sequence>
<protein>
    <recommendedName>
        <fullName evidence="3">YaeB protein</fullName>
    </recommendedName>
</protein>
<evidence type="ECO:0008006" key="3">
    <source>
        <dbReference type="Google" id="ProtNLM"/>
    </source>
</evidence>
<reference evidence="1 2" key="1">
    <citation type="submission" date="2018-06" db="EMBL/GenBank/DDBJ databases">
        <authorList>
            <consortium name="Pathogen Informatics"/>
            <person name="Doyle S."/>
        </authorList>
    </citation>
    <scope>NUCLEOTIDE SEQUENCE [LARGE SCALE GENOMIC DNA]</scope>
    <source>
        <strain evidence="1 2">NCTC10060</strain>
    </source>
</reference>
<dbReference type="EMBL" id="UGXH01000001">
    <property type="protein sequence ID" value="SUG52996.1"/>
    <property type="molecule type" value="Genomic_DNA"/>
</dbReference>
<evidence type="ECO:0000313" key="1">
    <source>
        <dbReference type="EMBL" id="SUG52996.1"/>
    </source>
</evidence>
<organism evidence="1 2">
    <name type="scientific">Salmonella diarizonae</name>
    <dbReference type="NCBI Taxonomy" id="59204"/>
    <lineage>
        <taxon>Bacteria</taxon>
        <taxon>Pseudomonadati</taxon>
        <taxon>Pseudomonadota</taxon>
        <taxon>Gammaproteobacteria</taxon>
        <taxon>Enterobacterales</taxon>
        <taxon>Enterobacteriaceae</taxon>
        <taxon>Salmonella</taxon>
    </lineage>
</organism>
<accession>A0A379TS20</accession>
<gene>
    <name evidence="1" type="ORF">NCTC10060_00023</name>
</gene>
<dbReference type="Proteomes" id="UP000254633">
    <property type="component" value="Unassembled WGS sequence"/>
</dbReference>
<evidence type="ECO:0000313" key="2">
    <source>
        <dbReference type="Proteomes" id="UP000254633"/>
    </source>
</evidence>